<evidence type="ECO:0000256" key="1">
    <source>
        <dbReference type="ARBA" id="ARBA00022723"/>
    </source>
</evidence>
<dbReference type="AlphaFoldDB" id="A0A2A2WNL5"/>
<evidence type="ECO:0000313" key="5">
    <source>
        <dbReference type="Proteomes" id="UP000218810"/>
    </source>
</evidence>
<dbReference type="RefSeq" id="WP_095718617.1">
    <property type="nucleotide sequence ID" value="NZ_NTGA01000020.1"/>
</dbReference>
<reference evidence="5" key="1">
    <citation type="submission" date="2017-09" db="EMBL/GenBank/DDBJ databases">
        <authorList>
            <person name="Zhang Y."/>
            <person name="Huang X."/>
            <person name="Liu J."/>
            <person name="Lu L."/>
            <person name="Peng K."/>
        </authorList>
    </citation>
    <scope>NUCLEOTIDE SEQUENCE [LARGE SCALE GENOMIC DNA]</scope>
    <source>
        <strain evidence="5">S-XJ-1</strain>
    </source>
</reference>
<sequence length="288" mass="30694">MGKRKPRPTPVLPEPLPGLVDAHTHLYSCGHRTADEVRGAADRAALAGVAAMVTVGDDLAESEAVVAAAEADERVYAAVAVHPTRARELTDPDRGPAVRARLRELASHPRVVAVGETGLDHYWVGTMEGCADPAEQEESLRWHAGLAAEVGKCLMIHNREADDDLMRVLGEVAGPGSGIPHVMLHCFSSPIDVAREALDRGYVLSFTGNVTFKANEHLREAARLAPAGQLLVETDAPYMAPEPFRGARNEPGLVGYTARVVAQVRGQSPEELVAEVAGTAREVFGLTV</sequence>
<evidence type="ECO:0000256" key="2">
    <source>
        <dbReference type="ARBA" id="ARBA00022801"/>
    </source>
</evidence>
<feature type="binding site" evidence="3">
    <location>
        <position position="157"/>
    </location>
    <ligand>
        <name>a divalent metal cation</name>
        <dbReference type="ChEBI" id="CHEBI:60240"/>
        <label>2</label>
    </ligand>
</feature>
<comment type="caution">
    <text evidence="4">The sequence shown here is derived from an EMBL/GenBank/DDBJ whole genome shotgun (WGS) entry which is preliminary data.</text>
</comment>
<feature type="binding site" evidence="3">
    <location>
        <position position="25"/>
    </location>
    <ligand>
        <name>a divalent metal cation</name>
        <dbReference type="ChEBI" id="CHEBI:60240"/>
        <label>1</label>
    </ligand>
</feature>
<dbReference type="InterPro" id="IPR015991">
    <property type="entry name" value="TatD/YcfH-like"/>
</dbReference>
<feature type="binding site" evidence="3">
    <location>
        <position position="116"/>
    </location>
    <ligand>
        <name>a divalent metal cation</name>
        <dbReference type="ChEBI" id="CHEBI:60240"/>
        <label>1</label>
    </ligand>
</feature>
<dbReference type="EMBL" id="NTGA01000020">
    <property type="protein sequence ID" value="PAY22780.1"/>
    <property type="molecule type" value="Genomic_DNA"/>
</dbReference>
<dbReference type="InterPro" id="IPR032466">
    <property type="entry name" value="Metal_Hydrolase"/>
</dbReference>
<dbReference type="PANTHER" id="PTHR46124">
    <property type="entry name" value="D-AMINOACYL-TRNA DEACYLASE"/>
    <property type="match status" value="1"/>
</dbReference>
<keyword evidence="5" id="KW-1185">Reference proteome</keyword>
<dbReference type="GO" id="GO:0016788">
    <property type="term" value="F:hydrolase activity, acting on ester bonds"/>
    <property type="evidence" value="ECO:0007669"/>
    <property type="project" value="InterPro"/>
</dbReference>
<dbReference type="Pfam" id="PF01026">
    <property type="entry name" value="TatD_DNase"/>
    <property type="match status" value="1"/>
</dbReference>
<feature type="binding site" evidence="3">
    <location>
        <position position="185"/>
    </location>
    <ligand>
        <name>a divalent metal cation</name>
        <dbReference type="ChEBI" id="CHEBI:60240"/>
        <label>2</label>
    </ligand>
</feature>
<name>A0A2A2WNL5_9ACTN</name>
<dbReference type="GO" id="GO:0005829">
    <property type="term" value="C:cytosol"/>
    <property type="evidence" value="ECO:0007669"/>
    <property type="project" value="TreeGrafter"/>
</dbReference>
<organism evidence="4 5">
    <name type="scientific">Dietzia natronolimnaea</name>
    <dbReference type="NCBI Taxonomy" id="161920"/>
    <lineage>
        <taxon>Bacteria</taxon>
        <taxon>Bacillati</taxon>
        <taxon>Actinomycetota</taxon>
        <taxon>Actinomycetes</taxon>
        <taxon>Mycobacteriales</taxon>
        <taxon>Dietziaceae</taxon>
        <taxon>Dietzia</taxon>
    </lineage>
</organism>
<dbReference type="SUPFAM" id="SSF51556">
    <property type="entry name" value="Metallo-dependent hydrolases"/>
    <property type="match status" value="1"/>
</dbReference>
<feature type="binding site" evidence="3">
    <location>
        <position position="235"/>
    </location>
    <ligand>
        <name>a divalent metal cation</name>
        <dbReference type="ChEBI" id="CHEBI:60240"/>
        <label>1</label>
    </ligand>
</feature>
<keyword evidence="2" id="KW-0378">Hydrolase</keyword>
<dbReference type="Gene3D" id="3.20.20.140">
    <property type="entry name" value="Metal-dependent hydrolases"/>
    <property type="match status" value="1"/>
</dbReference>
<protein>
    <submittedName>
        <fullName evidence="4">DNAase</fullName>
    </submittedName>
</protein>
<dbReference type="CDD" id="cd01310">
    <property type="entry name" value="TatD_DNAse"/>
    <property type="match status" value="1"/>
</dbReference>
<dbReference type="GO" id="GO:0004536">
    <property type="term" value="F:DNA nuclease activity"/>
    <property type="evidence" value="ECO:0007669"/>
    <property type="project" value="InterPro"/>
</dbReference>
<dbReference type="InterPro" id="IPR001130">
    <property type="entry name" value="TatD-like"/>
</dbReference>
<dbReference type="FunFam" id="3.20.20.140:FF:000005">
    <property type="entry name" value="TatD family hydrolase"/>
    <property type="match status" value="1"/>
</dbReference>
<accession>A0A2A2WNL5</accession>
<dbReference type="GO" id="GO:0046872">
    <property type="term" value="F:metal ion binding"/>
    <property type="evidence" value="ECO:0007669"/>
    <property type="project" value="UniProtKB-KW"/>
</dbReference>
<dbReference type="OrthoDB" id="9810005at2"/>
<dbReference type="PANTHER" id="PTHR46124:SF2">
    <property type="entry name" value="D-AMINOACYL-TRNA DEACYLASE"/>
    <property type="match status" value="1"/>
</dbReference>
<gene>
    <name evidence="4" type="ORF">CEY15_11835</name>
</gene>
<proteinExistence type="predicted"/>
<evidence type="ECO:0000256" key="3">
    <source>
        <dbReference type="PIRSR" id="PIRSR005902-1"/>
    </source>
</evidence>
<dbReference type="PIRSF" id="PIRSF005902">
    <property type="entry name" value="DNase_TatD"/>
    <property type="match status" value="1"/>
</dbReference>
<dbReference type="Proteomes" id="UP000218810">
    <property type="component" value="Unassembled WGS sequence"/>
</dbReference>
<feature type="binding site" evidence="3">
    <location>
        <position position="23"/>
    </location>
    <ligand>
        <name>a divalent metal cation</name>
        <dbReference type="ChEBI" id="CHEBI:60240"/>
        <label>1</label>
    </ligand>
</feature>
<evidence type="ECO:0000313" key="4">
    <source>
        <dbReference type="EMBL" id="PAY22780.1"/>
    </source>
</evidence>
<dbReference type="NCBIfam" id="TIGR00010">
    <property type="entry name" value="YchF/TatD family DNA exonuclease"/>
    <property type="match status" value="1"/>
</dbReference>
<keyword evidence="1 3" id="KW-0479">Metal-binding</keyword>